<dbReference type="InterPro" id="IPR005585">
    <property type="entry name" value="DUF327"/>
</dbReference>
<dbReference type="AlphaFoldDB" id="A0A4V3V7I0"/>
<dbReference type="OrthoDB" id="1680946at2"/>
<name>A0A4V3V7I0_9BACI</name>
<dbReference type="Pfam" id="PF03885">
    <property type="entry name" value="DUF327"/>
    <property type="match status" value="1"/>
</dbReference>
<sequence>MKINQDFRVNIDKNQPNTSNKVSGSLPFSKIVHQEGNKLQMEQLTKLLTQIDMAGERLSRSQTFQDLASYKSLVKRFIHEAVEYGMDIKDTHSWNFNGQGRTHKLVETIDKELLDLTEQMVNQEKGSIDILGKVGLIKGLLINLYT</sequence>
<keyword evidence="2" id="KW-1185">Reference proteome</keyword>
<evidence type="ECO:0000313" key="2">
    <source>
        <dbReference type="Proteomes" id="UP000306477"/>
    </source>
</evidence>
<proteinExistence type="predicted"/>
<protein>
    <submittedName>
        <fullName evidence="1">DUF327 family protein</fullName>
    </submittedName>
</protein>
<dbReference type="EMBL" id="SLUB01000028">
    <property type="protein sequence ID" value="THE11443.1"/>
    <property type="molecule type" value="Genomic_DNA"/>
</dbReference>
<dbReference type="InterPro" id="IPR024042">
    <property type="entry name" value="TM1646-like_dom_sf"/>
</dbReference>
<dbReference type="Proteomes" id="UP000306477">
    <property type="component" value="Unassembled WGS sequence"/>
</dbReference>
<gene>
    <name evidence="1" type="ORF">E1I69_14755</name>
</gene>
<reference evidence="1 2" key="1">
    <citation type="journal article" date="2019" name="Indoor Air">
        <title>Impacts of indoor surface finishes on bacterial viability.</title>
        <authorList>
            <person name="Hu J."/>
            <person name="Maamar S.B."/>
            <person name="Glawe A.J."/>
            <person name="Gottel N."/>
            <person name="Gilbert J.A."/>
            <person name="Hartmann E.M."/>
        </authorList>
    </citation>
    <scope>NUCLEOTIDE SEQUENCE [LARGE SCALE GENOMIC DNA]</scope>
    <source>
        <strain evidence="1 2">AF060A6</strain>
    </source>
</reference>
<dbReference type="SUPFAM" id="SSF158397">
    <property type="entry name" value="TM1646-like"/>
    <property type="match status" value="1"/>
</dbReference>
<evidence type="ECO:0000313" key="1">
    <source>
        <dbReference type="EMBL" id="THE11443.1"/>
    </source>
</evidence>
<dbReference type="RefSeq" id="WP_136380343.1">
    <property type="nucleotide sequence ID" value="NZ_SLUB01000028.1"/>
</dbReference>
<organism evidence="1 2">
    <name type="scientific">Bacillus timonensis</name>
    <dbReference type="NCBI Taxonomy" id="1033734"/>
    <lineage>
        <taxon>Bacteria</taxon>
        <taxon>Bacillati</taxon>
        <taxon>Bacillota</taxon>
        <taxon>Bacilli</taxon>
        <taxon>Bacillales</taxon>
        <taxon>Bacillaceae</taxon>
        <taxon>Bacillus</taxon>
    </lineage>
</organism>
<dbReference type="STRING" id="1033734.GCA_000285535_04529"/>
<dbReference type="Gene3D" id="1.20.120.490">
    <property type="entry name" value="Hypothetical protein TM1646-like domain"/>
    <property type="match status" value="1"/>
</dbReference>
<comment type="caution">
    <text evidence="1">The sequence shown here is derived from an EMBL/GenBank/DDBJ whole genome shotgun (WGS) entry which is preliminary data.</text>
</comment>
<accession>A0A4V3V7I0</accession>